<sequence>MNKAELIEAMASEAGLSKADAKRTVDAITGATTKALKKGDRIAVVGFGSFRVSKRAAQAEAAGKQTTVRFEPCPAFAAALDLSPGKGDDRRNQSCPAERTADLVVDAALIASETRRDSDRGLSEATAGKALDAFVDATAAALRGDDDVTLAGFGSFSISKRSARTGRNPQREKESAAKNEVKFKAGAELSKAVN</sequence>
<dbReference type="PANTHER" id="PTHR33175">
    <property type="entry name" value="DNA-BINDING PROTEIN HU"/>
    <property type="match status" value="1"/>
</dbReference>
<reference evidence="4 5" key="1">
    <citation type="submission" date="2018-07" db="EMBL/GenBank/DDBJ databases">
        <title>Genome sequences of Haloplanus sp. CBA1113.</title>
        <authorList>
            <person name="Kim Y.B."/>
            <person name="Roh S.W."/>
        </authorList>
    </citation>
    <scope>NUCLEOTIDE SEQUENCE [LARGE SCALE GENOMIC DNA]</scope>
    <source>
        <strain evidence="4 5">CBA1113</strain>
    </source>
</reference>
<evidence type="ECO:0000313" key="4">
    <source>
        <dbReference type="EMBL" id="AXG08004.1"/>
    </source>
</evidence>
<keyword evidence="5" id="KW-1185">Reference proteome</keyword>
<dbReference type="KEGG" id="haj:DU500_01120"/>
<feature type="region of interest" description="Disordered" evidence="3">
    <location>
        <begin position="159"/>
        <end position="194"/>
    </location>
</feature>
<evidence type="ECO:0000313" key="5">
    <source>
        <dbReference type="Proteomes" id="UP000253273"/>
    </source>
</evidence>
<dbReference type="PANTHER" id="PTHR33175:SF3">
    <property type="entry name" value="DNA-BINDING PROTEIN HU-BETA"/>
    <property type="match status" value="1"/>
</dbReference>
<dbReference type="Proteomes" id="UP000253273">
    <property type="component" value="Chromosome"/>
</dbReference>
<dbReference type="SUPFAM" id="SSF47729">
    <property type="entry name" value="IHF-like DNA-binding proteins"/>
    <property type="match status" value="2"/>
</dbReference>
<comment type="similarity">
    <text evidence="2">Belongs to the bacterial histone-like protein family.</text>
</comment>
<dbReference type="OrthoDB" id="302057at2157"/>
<dbReference type="SMART" id="SM00411">
    <property type="entry name" value="BHL"/>
    <property type="match status" value="2"/>
</dbReference>
<accession>A0A345E732</accession>
<dbReference type="Pfam" id="PF00216">
    <property type="entry name" value="Bac_DNA_binding"/>
    <property type="match status" value="2"/>
</dbReference>
<dbReference type="PRINTS" id="PR01727">
    <property type="entry name" value="DNABINDINGHU"/>
</dbReference>
<dbReference type="InterPro" id="IPR000119">
    <property type="entry name" value="Hist_DNA-bd"/>
</dbReference>
<organism evidence="4 5">
    <name type="scientific">Haloplanus rubicundus</name>
    <dbReference type="NCBI Taxonomy" id="1547898"/>
    <lineage>
        <taxon>Archaea</taxon>
        <taxon>Methanobacteriati</taxon>
        <taxon>Methanobacteriota</taxon>
        <taxon>Stenosarchaea group</taxon>
        <taxon>Halobacteria</taxon>
        <taxon>Halobacteriales</taxon>
        <taxon>Haloferacaceae</taxon>
        <taxon>Haloplanus</taxon>
    </lineage>
</organism>
<dbReference type="Gene3D" id="4.10.520.10">
    <property type="entry name" value="IHF-like DNA-binding proteins"/>
    <property type="match status" value="2"/>
</dbReference>
<proteinExistence type="inferred from homology"/>
<protein>
    <submittedName>
        <fullName evidence="4">HU family DNA-binding protein</fullName>
    </submittedName>
</protein>
<gene>
    <name evidence="4" type="ORF">DU500_01120</name>
</gene>
<name>A0A345E732_9EURY</name>
<dbReference type="AlphaFoldDB" id="A0A345E732"/>
<dbReference type="EMBL" id="CP031150">
    <property type="protein sequence ID" value="AXG08004.1"/>
    <property type="molecule type" value="Genomic_DNA"/>
</dbReference>
<evidence type="ECO:0000256" key="1">
    <source>
        <dbReference type="ARBA" id="ARBA00023125"/>
    </source>
</evidence>
<feature type="compositionally biased region" description="Polar residues" evidence="3">
    <location>
        <begin position="159"/>
        <end position="168"/>
    </location>
</feature>
<keyword evidence="1 4" id="KW-0238">DNA-binding</keyword>
<evidence type="ECO:0000256" key="2">
    <source>
        <dbReference type="RuleBase" id="RU003939"/>
    </source>
</evidence>
<feature type="compositionally biased region" description="Basic and acidic residues" evidence="3">
    <location>
        <begin position="169"/>
        <end position="185"/>
    </location>
</feature>
<dbReference type="GO" id="GO:0030527">
    <property type="term" value="F:structural constituent of chromatin"/>
    <property type="evidence" value="ECO:0007669"/>
    <property type="project" value="InterPro"/>
</dbReference>
<dbReference type="InterPro" id="IPR010992">
    <property type="entry name" value="IHF-like_DNA-bd_dom_sf"/>
</dbReference>
<dbReference type="GO" id="GO:0005829">
    <property type="term" value="C:cytosol"/>
    <property type="evidence" value="ECO:0007669"/>
    <property type="project" value="TreeGrafter"/>
</dbReference>
<dbReference type="GO" id="GO:0003677">
    <property type="term" value="F:DNA binding"/>
    <property type="evidence" value="ECO:0007669"/>
    <property type="project" value="UniProtKB-KW"/>
</dbReference>
<evidence type="ECO:0000256" key="3">
    <source>
        <dbReference type="SAM" id="MobiDB-lite"/>
    </source>
</evidence>